<dbReference type="AlphaFoldDB" id="A0A8B6M562"/>
<gene>
    <name evidence="4" type="primary">yhiI</name>
    <name evidence="4" type="ORF">MPC4_200019</name>
</gene>
<dbReference type="Gene3D" id="2.40.50.100">
    <property type="match status" value="1"/>
</dbReference>
<keyword evidence="3" id="KW-1133">Transmembrane helix</keyword>
<sequence length="385" mass="41468">MPTEPIETPVSSGQGRPVEIAPAEAPGLPAAAPGAALVPVPARETLPALPGHVSPARHRPSWRMVLGLVVIFAGLAGGGFYWWRQQQARLPVWIVSGNGRIEAEEIDIDTKFAGRVAERLADEGDIVTAGQVVARMDTRDLEATLKATEAQVQQAQRTLEEARANVAQQVTQVTLAQKEIDRTSALVTRGYATHELLDQRRQALDGAAAALTAAQERVGQATHALDAATHNVELNKVNIADNTLVAPTVGRIQYRIANVGEVLPAGGRVFTMLDISDVYMNIYLPTAAAGRVKPGSEARIVLDAWPKFPIPAHVSFVATQAQFTPKAVETEDERDKLMFRVKVRVDRGLLLAHAADVRTGLPGRAYVNLDPKRPWPAVLQGPPSQ</sequence>
<dbReference type="PANTHER" id="PTHR30438">
    <property type="entry name" value="36 KDA ANTIGEN-RELATED"/>
    <property type="match status" value="1"/>
</dbReference>
<reference evidence="4 5" key="1">
    <citation type="submission" date="2019-05" db="EMBL/GenBank/DDBJ databases">
        <authorList>
            <person name="Farhan Ul Haque M."/>
        </authorList>
    </citation>
    <scope>NUCLEOTIDE SEQUENCE [LARGE SCALE GENOMIC DNA]</scope>
    <source>
        <strain evidence="4">2</strain>
    </source>
</reference>
<feature type="coiled-coil region" evidence="1">
    <location>
        <begin position="138"/>
        <end position="179"/>
    </location>
</feature>
<comment type="caution">
    <text evidence="4">The sequence shown here is derived from an EMBL/GenBank/DDBJ whole genome shotgun (WGS) entry which is preliminary data.</text>
</comment>
<evidence type="ECO:0000256" key="2">
    <source>
        <dbReference type="SAM" id="MobiDB-lite"/>
    </source>
</evidence>
<evidence type="ECO:0000313" key="5">
    <source>
        <dbReference type="Proteomes" id="UP000485880"/>
    </source>
</evidence>
<keyword evidence="1" id="KW-0175">Coiled coil</keyword>
<evidence type="ECO:0000256" key="1">
    <source>
        <dbReference type="SAM" id="Coils"/>
    </source>
</evidence>
<organism evidence="4 5">
    <name type="scientific">Methylocella tundrae</name>
    <dbReference type="NCBI Taxonomy" id="227605"/>
    <lineage>
        <taxon>Bacteria</taxon>
        <taxon>Pseudomonadati</taxon>
        <taxon>Pseudomonadota</taxon>
        <taxon>Alphaproteobacteria</taxon>
        <taxon>Hyphomicrobiales</taxon>
        <taxon>Beijerinckiaceae</taxon>
        <taxon>Methylocella</taxon>
    </lineage>
</organism>
<keyword evidence="5" id="KW-1185">Reference proteome</keyword>
<accession>A0A8B6M562</accession>
<dbReference type="Gene3D" id="2.40.30.170">
    <property type="match status" value="1"/>
</dbReference>
<feature type="transmembrane region" description="Helical" evidence="3">
    <location>
        <begin position="64"/>
        <end position="83"/>
    </location>
</feature>
<dbReference type="SUPFAM" id="SSF111369">
    <property type="entry name" value="HlyD-like secretion proteins"/>
    <property type="match status" value="1"/>
</dbReference>
<evidence type="ECO:0000256" key="3">
    <source>
        <dbReference type="SAM" id="Phobius"/>
    </source>
</evidence>
<feature type="region of interest" description="Disordered" evidence="2">
    <location>
        <begin position="1"/>
        <end position="20"/>
    </location>
</feature>
<dbReference type="Proteomes" id="UP000485880">
    <property type="component" value="Unassembled WGS sequence"/>
</dbReference>
<protein>
    <submittedName>
        <fullName evidence="4">Putative HlyD family secretion protein</fullName>
    </submittedName>
</protein>
<dbReference type="EMBL" id="CABFMQ020000077">
    <property type="protein sequence ID" value="VTZ50137.1"/>
    <property type="molecule type" value="Genomic_DNA"/>
</dbReference>
<dbReference type="RefSeq" id="WP_425312446.1">
    <property type="nucleotide sequence ID" value="NZ_CABFMQ020000077.1"/>
</dbReference>
<dbReference type="GO" id="GO:0005886">
    <property type="term" value="C:plasma membrane"/>
    <property type="evidence" value="ECO:0007669"/>
    <property type="project" value="TreeGrafter"/>
</dbReference>
<name>A0A8B6M562_METTU</name>
<keyword evidence="3" id="KW-0812">Transmembrane</keyword>
<proteinExistence type="predicted"/>
<evidence type="ECO:0000313" key="4">
    <source>
        <dbReference type="EMBL" id="VTZ50137.1"/>
    </source>
</evidence>
<dbReference type="PANTHER" id="PTHR30438:SF2">
    <property type="entry name" value="MEMBRANE PROTEIN"/>
    <property type="match status" value="1"/>
</dbReference>
<keyword evidence="3" id="KW-0472">Membrane</keyword>